<evidence type="ECO:0000313" key="5">
    <source>
        <dbReference type="Proteomes" id="UP000663829"/>
    </source>
</evidence>
<dbReference type="Proteomes" id="UP000663829">
    <property type="component" value="Unassembled WGS sequence"/>
</dbReference>
<dbReference type="EMBL" id="CAJNOQ010044602">
    <property type="protein sequence ID" value="CAF1633710.1"/>
    <property type="molecule type" value="Genomic_DNA"/>
</dbReference>
<name>A0A816DFM1_9BILA</name>
<dbReference type="Proteomes" id="UP000681722">
    <property type="component" value="Unassembled WGS sequence"/>
</dbReference>
<dbReference type="AlphaFoldDB" id="A0A816DFM1"/>
<comment type="caution">
    <text evidence="2">The sequence shown here is derived from an EMBL/GenBank/DDBJ whole genome shotgun (WGS) entry which is preliminary data.</text>
</comment>
<dbReference type="EMBL" id="CAJOBA010072907">
    <property type="protein sequence ID" value="CAF4401612.1"/>
    <property type="molecule type" value="Genomic_DNA"/>
</dbReference>
<dbReference type="Proteomes" id="UP000682733">
    <property type="component" value="Unassembled WGS sequence"/>
</dbReference>
<dbReference type="Proteomes" id="UP000677228">
    <property type="component" value="Unassembled WGS sequence"/>
</dbReference>
<feature type="non-terminal residue" evidence="2">
    <location>
        <position position="1"/>
    </location>
</feature>
<gene>
    <name evidence="2" type="ORF">GPM918_LOCUS44520</name>
    <name evidence="1" type="ORF">OVA965_LOCUS41798</name>
    <name evidence="4" type="ORF">SRO942_LOCUS46410</name>
    <name evidence="3" type="ORF">TMI583_LOCUS43535</name>
</gene>
<evidence type="ECO:0000313" key="1">
    <source>
        <dbReference type="EMBL" id="CAF1595540.1"/>
    </source>
</evidence>
<sequence length="149" mass="16624">STNVFVIGGTGSGHSADSNFAGKKGSDTDMCIEIGRIDSENELIKTSKPGFVRIRWNPIEEILKSKPFSNDQNNQHCINGYKIKQNMRNFVDYNFEMINMQKDKTKASQPTPESAALNVKLRSCSDVLTTSQSFSDALTDVLNIQQQQE</sequence>
<organism evidence="2 5">
    <name type="scientific">Didymodactylos carnosus</name>
    <dbReference type="NCBI Taxonomy" id="1234261"/>
    <lineage>
        <taxon>Eukaryota</taxon>
        <taxon>Metazoa</taxon>
        <taxon>Spiralia</taxon>
        <taxon>Gnathifera</taxon>
        <taxon>Rotifera</taxon>
        <taxon>Eurotatoria</taxon>
        <taxon>Bdelloidea</taxon>
        <taxon>Philodinida</taxon>
        <taxon>Philodinidae</taxon>
        <taxon>Didymodactylos</taxon>
    </lineage>
</organism>
<evidence type="ECO:0000313" key="3">
    <source>
        <dbReference type="EMBL" id="CAF4401612.1"/>
    </source>
</evidence>
<proteinExistence type="predicted"/>
<evidence type="ECO:0000313" key="2">
    <source>
        <dbReference type="EMBL" id="CAF1633710.1"/>
    </source>
</evidence>
<protein>
    <submittedName>
        <fullName evidence="2">Uncharacterized protein</fullName>
    </submittedName>
</protein>
<reference evidence="2" key="1">
    <citation type="submission" date="2021-02" db="EMBL/GenBank/DDBJ databases">
        <authorList>
            <person name="Nowell W R."/>
        </authorList>
    </citation>
    <scope>NUCLEOTIDE SEQUENCE</scope>
</reference>
<accession>A0A816DFM1</accession>
<evidence type="ECO:0000313" key="4">
    <source>
        <dbReference type="EMBL" id="CAF4536455.1"/>
    </source>
</evidence>
<keyword evidence="5" id="KW-1185">Reference proteome</keyword>
<dbReference type="EMBL" id="CAJOBC010112701">
    <property type="protein sequence ID" value="CAF4536455.1"/>
    <property type="molecule type" value="Genomic_DNA"/>
</dbReference>
<dbReference type="EMBL" id="CAJNOK010049327">
    <property type="protein sequence ID" value="CAF1595540.1"/>
    <property type="molecule type" value="Genomic_DNA"/>
</dbReference>